<evidence type="ECO:0000256" key="4">
    <source>
        <dbReference type="ARBA" id="ARBA00022741"/>
    </source>
</evidence>
<evidence type="ECO:0000259" key="6">
    <source>
        <dbReference type="Pfam" id="PF12637"/>
    </source>
</evidence>
<evidence type="ECO:0000256" key="3">
    <source>
        <dbReference type="ARBA" id="ARBA00022634"/>
    </source>
</evidence>
<comment type="caution">
    <text evidence="7">The sequence shown here is derived from an EMBL/GenBank/DDBJ whole genome shotgun (WGS) entry which is preliminary data.</text>
</comment>
<dbReference type="EMBL" id="DWWA01000001">
    <property type="protein sequence ID" value="HJC71181.1"/>
    <property type="molecule type" value="Genomic_DNA"/>
</dbReference>
<dbReference type="InterPro" id="IPR023806">
    <property type="entry name" value="CHP03905"/>
</dbReference>
<gene>
    <name evidence="7" type="ORF">H9698_00075</name>
</gene>
<feature type="domain" description="TSCPD" evidence="6">
    <location>
        <begin position="7"/>
        <end position="80"/>
    </location>
</feature>
<dbReference type="NCBIfam" id="TIGR03905">
    <property type="entry name" value="TIGR03905_4_Cys"/>
    <property type="match status" value="1"/>
</dbReference>
<organism evidence="7 8">
    <name type="scientific">Candidatus Ruthenibacterium merdavium</name>
    <dbReference type="NCBI Taxonomy" id="2838752"/>
    <lineage>
        <taxon>Bacteria</taxon>
        <taxon>Bacillati</taxon>
        <taxon>Bacillota</taxon>
        <taxon>Clostridia</taxon>
        <taxon>Eubacteriales</taxon>
        <taxon>Oscillospiraceae</taxon>
        <taxon>Ruthenibacterium</taxon>
    </lineage>
</organism>
<name>A0A9D2Q464_9FIRM</name>
<dbReference type="GO" id="GO:0071897">
    <property type="term" value="P:DNA biosynthetic process"/>
    <property type="evidence" value="ECO:0007669"/>
    <property type="project" value="UniProtKB-KW"/>
</dbReference>
<sequence length="84" mass="9036">MTFSYQNHGVCSKETRIDLDENGVIRDIEVLGGCNGNLKGLCSLLKGMQAQDAIERMSGLTCGARTTSCPDQVARALQEAVKAF</sequence>
<evidence type="ECO:0000313" key="7">
    <source>
        <dbReference type="EMBL" id="HJC71181.1"/>
    </source>
</evidence>
<evidence type="ECO:0000256" key="2">
    <source>
        <dbReference type="ARBA" id="ARBA00012274"/>
    </source>
</evidence>
<dbReference type="InterPro" id="IPR024434">
    <property type="entry name" value="TSCPD_dom"/>
</dbReference>
<proteinExistence type="inferred from homology"/>
<dbReference type="AlphaFoldDB" id="A0A9D2Q464"/>
<keyword evidence="4" id="KW-0547">Nucleotide-binding</keyword>
<dbReference type="GO" id="GO:0000166">
    <property type="term" value="F:nucleotide binding"/>
    <property type="evidence" value="ECO:0007669"/>
    <property type="project" value="UniProtKB-KW"/>
</dbReference>
<evidence type="ECO:0000313" key="8">
    <source>
        <dbReference type="Proteomes" id="UP000823918"/>
    </source>
</evidence>
<evidence type="ECO:0000256" key="5">
    <source>
        <dbReference type="ARBA" id="ARBA00047754"/>
    </source>
</evidence>
<comment type="catalytic activity">
    <reaction evidence="5">
        <text>a 2'-deoxyribonucleoside 5'-diphosphate + [thioredoxin]-disulfide + H2O = a ribonucleoside 5'-diphosphate + [thioredoxin]-dithiol</text>
        <dbReference type="Rhea" id="RHEA:23252"/>
        <dbReference type="Rhea" id="RHEA-COMP:10698"/>
        <dbReference type="Rhea" id="RHEA-COMP:10700"/>
        <dbReference type="ChEBI" id="CHEBI:15377"/>
        <dbReference type="ChEBI" id="CHEBI:29950"/>
        <dbReference type="ChEBI" id="CHEBI:50058"/>
        <dbReference type="ChEBI" id="CHEBI:57930"/>
        <dbReference type="ChEBI" id="CHEBI:73316"/>
        <dbReference type="EC" id="1.17.4.1"/>
    </reaction>
</comment>
<dbReference type="Proteomes" id="UP000823918">
    <property type="component" value="Unassembled WGS sequence"/>
</dbReference>
<dbReference type="Pfam" id="PF12637">
    <property type="entry name" value="TSCPD"/>
    <property type="match status" value="1"/>
</dbReference>
<comment type="similarity">
    <text evidence="1">Belongs to the ribonucleoside diphosphate reductase class-2 family.</text>
</comment>
<reference evidence="7" key="2">
    <citation type="submission" date="2021-04" db="EMBL/GenBank/DDBJ databases">
        <authorList>
            <person name="Gilroy R."/>
        </authorList>
    </citation>
    <scope>NUCLEOTIDE SEQUENCE</scope>
    <source>
        <strain evidence="7">5933</strain>
    </source>
</reference>
<accession>A0A9D2Q464</accession>
<reference evidence="7" key="1">
    <citation type="journal article" date="2021" name="PeerJ">
        <title>Extensive microbial diversity within the chicken gut microbiome revealed by metagenomics and culture.</title>
        <authorList>
            <person name="Gilroy R."/>
            <person name="Ravi A."/>
            <person name="Getino M."/>
            <person name="Pursley I."/>
            <person name="Horton D.L."/>
            <person name="Alikhan N.F."/>
            <person name="Baker D."/>
            <person name="Gharbi K."/>
            <person name="Hall N."/>
            <person name="Watson M."/>
            <person name="Adriaenssens E.M."/>
            <person name="Foster-Nyarko E."/>
            <person name="Jarju S."/>
            <person name="Secka A."/>
            <person name="Antonio M."/>
            <person name="Oren A."/>
            <person name="Chaudhuri R.R."/>
            <person name="La Ragione R."/>
            <person name="Hildebrand F."/>
            <person name="Pallen M.J."/>
        </authorList>
    </citation>
    <scope>NUCLEOTIDE SEQUENCE</scope>
    <source>
        <strain evidence="7">5933</strain>
    </source>
</reference>
<dbReference type="GO" id="GO:0004748">
    <property type="term" value="F:ribonucleoside-diphosphate reductase activity, thioredoxin disulfide as acceptor"/>
    <property type="evidence" value="ECO:0007669"/>
    <property type="project" value="UniProtKB-EC"/>
</dbReference>
<dbReference type="EC" id="1.17.4.1" evidence="2"/>
<keyword evidence="3" id="KW-0237">DNA synthesis</keyword>
<evidence type="ECO:0000256" key="1">
    <source>
        <dbReference type="ARBA" id="ARBA00007405"/>
    </source>
</evidence>
<protein>
    <recommendedName>
        <fullName evidence="2">ribonucleoside-diphosphate reductase</fullName>
        <ecNumber evidence="2">1.17.4.1</ecNumber>
    </recommendedName>
</protein>